<gene>
    <name evidence="2" type="ORF">MRS75_14245</name>
</gene>
<dbReference type="RefSeq" id="WP_311787410.1">
    <property type="nucleotide sequence ID" value="NZ_JALDYY010000009.1"/>
</dbReference>
<protein>
    <submittedName>
        <fullName evidence="2">Uncharacterized protein</fullName>
    </submittedName>
</protein>
<comment type="caution">
    <text evidence="2">The sequence shown here is derived from an EMBL/GenBank/DDBJ whole genome shotgun (WGS) entry which is preliminary data.</text>
</comment>
<feature type="transmembrane region" description="Helical" evidence="1">
    <location>
        <begin position="12"/>
        <end position="41"/>
    </location>
</feature>
<keyword evidence="3" id="KW-1185">Reference proteome</keyword>
<sequence length="77" mass="8480">MQSVRSFFLTLSGITFVAIIALFTASITIALAGILSVMLLARALTVSLRMKPVPVRAKARDERMRVWNDGRGTIIDM</sequence>
<evidence type="ECO:0000256" key="1">
    <source>
        <dbReference type="SAM" id="Phobius"/>
    </source>
</evidence>
<keyword evidence="1" id="KW-0812">Transmembrane</keyword>
<dbReference type="Proteomes" id="UP001161580">
    <property type="component" value="Unassembled WGS sequence"/>
</dbReference>
<evidence type="ECO:0000313" key="3">
    <source>
        <dbReference type="Proteomes" id="UP001161580"/>
    </source>
</evidence>
<evidence type="ECO:0000313" key="2">
    <source>
        <dbReference type="EMBL" id="MDI7923241.1"/>
    </source>
</evidence>
<accession>A0AAE3QH27</accession>
<reference evidence="2" key="1">
    <citation type="submission" date="2022-03" db="EMBL/GenBank/DDBJ databases">
        <title>Fererhizobium litorale gen. nov., sp. nov., isolated from sandy sediments of the Sea of Japan seashore.</title>
        <authorList>
            <person name="Romanenko L."/>
            <person name="Kurilenko V."/>
            <person name="Otstavnykh N."/>
            <person name="Svetashev V."/>
            <person name="Tekutyeva L."/>
            <person name="Isaeva M."/>
            <person name="Mikhailov V."/>
        </authorList>
    </citation>
    <scope>NUCLEOTIDE SEQUENCE</scope>
    <source>
        <strain evidence="2">KMM 9576</strain>
    </source>
</reference>
<dbReference type="AlphaFoldDB" id="A0AAE3QH27"/>
<name>A0AAE3QH27_9HYPH</name>
<keyword evidence="1" id="KW-1133">Transmembrane helix</keyword>
<organism evidence="2 3">
    <name type="scientific">Ferirhizobium litorale</name>
    <dbReference type="NCBI Taxonomy" id="2927786"/>
    <lineage>
        <taxon>Bacteria</taxon>
        <taxon>Pseudomonadati</taxon>
        <taxon>Pseudomonadota</taxon>
        <taxon>Alphaproteobacteria</taxon>
        <taxon>Hyphomicrobiales</taxon>
        <taxon>Rhizobiaceae</taxon>
        <taxon>Ferirhizobium</taxon>
    </lineage>
</organism>
<proteinExistence type="predicted"/>
<keyword evidence="1" id="KW-0472">Membrane</keyword>
<dbReference type="EMBL" id="JALDYZ010000007">
    <property type="protein sequence ID" value="MDI7923241.1"/>
    <property type="molecule type" value="Genomic_DNA"/>
</dbReference>